<dbReference type="EMBL" id="AGVV01000062">
    <property type="protein sequence ID" value="EHK75330.1"/>
    <property type="molecule type" value="Genomic_DNA"/>
</dbReference>
<protein>
    <submittedName>
        <fullName evidence="1">Uncharacterized protein</fullName>
    </submittedName>
</protein>
<accession>H0G5W0</accession>
<dbReference type="Proteomes" id="UP000004038">
    <property type="component" value="Unassembled WGS sequence"/>
</dbReference>
<organism evidence="1 2">
    <name type="scientific">Sinorhizobium meliloti CCNWSX0020</name>
    <dbReference type="NCBI Taxonomy" id="1107881"/>
    <lineage>
        <taxon>Bacteria</taxon>
        <taxon>Pseudomonadati</taxon>
        <taxon>Pseudomonadota</taxon>
        <taxon>Alphaproteobacteria</taxon>
        <taxon>Hyphomicrobiales</taxon>
        <taxon>Rhizobiaceae</taxon>
        <taxon>Sinorhizobium/Ensifer group</taxon>
        <taxon>Sinorhizobium</taxon>
    </lineage>
</organism>
<dbReference type="AlphaFoldDB" id="H0G5W0"/>
<name>H0G5W0_RHIML</name>
<reference evidence="1 2" key="1">
    <citation type="journal article" date="2012" name="J. Bacteriol.">
        <title>Draft Genome Sequence of Sinorhizobium meliloti CCNWSX0020, a Nitrogen-Fixing Symbiont with Copper Tolerance Capability Isolated from Lead-Zinc Mine Tailings.</title>
        <authorList>
            <person name="Li Z."/>
            <person name="Ma Z."/>
            <person name="Hao X."/>
            <person name="Wei G."/>
        </authorList>
    </citation>
    <scope>NUCLEOTIDE SEQUENCE [LARGE SCALE GENOMIC DNA]</scope>
    <source>
        <strain evidence="1 2">CCNWSX0020</strain>
    </source>
</reference>
<evidence type="ECO:0000313" key="2">
    <source>
        <dbReference type="Proteomes" id="UP000004038"/>
    </source>
</evidence>
<evidence type="ECO:0000313" key="1">
    <source>
        <dbReference type="EMBL" id="EHK75330.1"/>
    </source>
</evidence>
<proteinExistence type="predicted"/>
<gene>
    <name evidence="1" type="ORF">SM0020_24378</name>
</gene>
<sequence>MKSRFTIAGIHILAKRLAFAAWTNERQVSFCMF</sequence>